<dbReference type="PANTHER" id="PTHR16487">
    <property type="entry name" value="PPP4R2-RELATED PROTEIN"/>
    <property type="match status" value="1"/>
</dbReference>
<feature type="region of interest" description="Disordered" evidence="2">
    <location>
        <begin position="248"/>
        <end position="285"/>
    </location>
</feature>
<reference evidence="3" key="1">
    <citation type="submission" date="2024-02" db="EMBL/GenBank/DDBJ databases">
        <authorList>
            <consortium name="ELIXIR-Norway"/>
            <consortium name="Elixir Norway"/>
        </authorList>
    </citation>
    <scope>NUCLEOTIDE SEQUENCE</scope>
</reference>
<protein>
    <recommendedName>
        <fullName evidence="5">Serine/threonine-protein phosphatase 4 regulatory subunit 2</fullName>
    </recommendedName>
</protein>
<gene>
    <name evidence="3" type="ORF">CSSPJE1EN1_LOCUS11904</name>
</gene>
<dbReference type="Pfam" id="PF09184">
    <property type="entry name" value="PPP4R2"/>
    <property type="match status" value="1"/>
</dbReference>
<dbReference type="PANTHER" id="PTHR16487:SF0">
    <property type="entry name" value="PROTEIN PHOSPHATASE 4 REGULATORY SUBUNIT 2-RELATED"/>
    <property type="match status" value="1"/>
</dbReference>
<keyword evidence="4" id="KW-1185">Reference proteome</keyword>
<dbReference type="Proteomes" id="UP001497444">
    <property type="component" value="Chromosome 18"/>
</dbReference>
<organism evidence="3 4">
    <name type="scientific">Sphagnum jensenii</name>
    <dbReference type="NCBI Taxonomy" id="128206"/>
    <lineage>
        <taxon>Eukaryota</taxon>
        <taxon>Viridiplantae</taxon>
        <taxon>Streptophyta</taxon>
        <taxon>Embryophyta</taxon>
        <taxon>Bryophyta</taxon>
        <taxon>Sphagnophytina</taxon>
        <taxon>Sphagnopsida</taxon>
        <taxon>Sphagnales</taxon>
        <taxon>Sphagnaceae</taxon>
        <taxon>Sphagnum</taxon>
    </lineage>
</organism>
<name>A0ABP0WKN7_9BRYO</name>
<evidence type="ECO:0000313" key="3">
    <source>
        <dbReference type="EMBL" id="CAK9266426.1"/>
    </source>
</evidence>
<evidence type="ECO:0000313" key="4">
    <source>
        <dbReference type="Proteomes" id="UP001497444"/>
    </source>
</evidence>
<dbReference type="EMBL" id="OZ020113">
    <property type="protein sequence ID" value="CAK9266426.1"/>
    <property type="molecule type" value="Genomic_DNA"/>
</dbReference>
<dbReference type="InterPro" id="IPR015267">
    <property type="entry name" value="PPP4R2"/>
</dbReference>
<accession>A0ABP0WKN7</accession>
<evidence type="ECO:0000256" key="1">
    <source>
        <dbReference type="ARBA" id="ARBA00009207"/>
    </source>
</evidence>
<comment type="similarity">
    <text evidence="1">Belongs to the PPP4R2 family.</text>
</comment>
<proteinExistence type="inferred from homology"/>
<sequence>MRQFDRRSSRAWSIAIKGHTHTYTEVEREPRFCRMQVFIETLPCAGELSSFCKQDASKREFSPEMRSILEVIAATGQYWHNWEQLKTLLSFCLKQVLQDYYGSHVDAAIGPPRPLITGETFQQLQDRLDSALLLFTEGAPFTIQRLCEVLLNPRDAYPNLDKVALAFEKLLLVTSTVPASVGLYPTLPLLSKATDVEVSSQKPPDMGNSDVTANATIDANGLSENKLEETSAPPDEDMVDVEAPEVKKSKAESNFQQPSEEVHAGETVTPILPETVPTDPAASGEPEVHKFEANQAVPLTEEDLADITMGDGNSDLSENLPFT</sequence>
<evidence type="ECO:0000256" key="2">
    <source>
        <dbReference type="SAM" id="MobiDB-lite"/>
    </source>
</evidence>
<evidence type="ECO:0008006" key="5">
    <source>
        <dbReference type="Google" id="ProtNLM"/>
    </source>
</evidence>